<dbReference type="GO" id="GO:0055085">
    <property type="term" value="P:transmembrane transport"/>
    <property type="evidence" value="ECO:0007669"/>
    <property type="project" value="InterPro"/>
</dbReference>
<evidence type="ECO:0000313" key="5">
    <source>
        <dbReference type="Proteomes" id="UP000194798"/>
    </source>
</evidence>
<organism evidence="3 5">
    <name type="scientific">Thioflexithrix psekupsensis</name>
    <dbReference type="NCBI Taxonomy" id="1570016"/>
    <lineage>
        <taxon>Bacteria</taxon>
        <taxon>Pseudomonadati</taxon>
        <taxon>Pseudomonadota</taxon>
        <taxon>Gammaproteobacteria</taxon>
        <taxon>Thiotrichales</taxon>
        <taxon>Thioflexithrix</taxon>
    </lineage>
</organism>
<protein>
    <recommendedName>
        <fullName evidence="6">Phosphonate ABC transporter substrate-binding protein</fullName>
    </recommendedName>
</protein>
<evidence type="ECO:0000256" key="2">
    <source>
        <dbReference type="ARBA" id="ARBA00022729"/>
    </source>
</evidence>
<evidence type="ECO:0000313" key="3">
    <source>
        <dbReference type="EMBL" id="OUD12828.1"/>
    </source>
</evidence>
<evidence type="ECO:0008006" key="6">
    <source>
        <dbReference type="Google" id="ProtNLM"/>
    </source>
</evidence>
<dbReference type="InterPro" id="IPR005770">
    <property type="entry name" value="PhnD"/>
</dbReference>
<dbReference type="PANTHER" id="PTHR35841:SF1">
    <property type="entry name" value="PHOSPHONATES-BINDING PERIPLASMIC PROTEIN"/>
    <property type="match status" value="1"/>
</dbReference>
<evidence type="ECO:0000313" key="4">
    <source>
        <dbReference type="EMBL" id="OUD16052.1"/>
    </source>
</evidence>
<dbReference type="SUPFAM" id="SSF53850">
    <property type="entry name" value="Periplasmic binding protein-like II"/>
    <property type="match status" value="1"/>
</dbReference>
<dbReference type="EMBL" id="MSLT01000020">
    <property type="protein sequence ID" value="OUD12828.1"/>
    <property type="molecule type" value="Genomic_DNA"/>
</dbReference>
<dbReference type="Gene3D" id="3.40.190.10">
    <property type="entry name" value="Periplasmic binding protein-like II"/>
    <property type="match status" value="2"/>
</dbReference>
<dbReference type="GO" id="GO:0043190">
    <property type="term" value="C:ATP-binding cassette (ABC) transporter complex"/>
    <property type="evidence" value="ECO:0007669"/>
    <property type="project" value="InterPro"/>
</dbReference>
<sequence>MKKINFLSLFLLIWLPSQVIAEKLRLTIHPYLTAQELMTKFMPLVDYLTVETGLDIELMISADYEQHVEQLGKNQIDVAYVGPFLYVKLIRDYGEKPLLARLEINGRPTFRGAIVTGQSREKIGQLSHLIGKRFAFGSKESTMGYLVPYYLLKQEGIDLEQLAYYEFLGSHDNVAMSVLMGEFDAGAVMEDIFYKYQEKGLNLLALTPEISEHLFATRSDLPQEQIEKLRQALLSILQHPDSKTVLAAIKSNLTNFVPVTDSDYDSLRIIMNHMEQ</sequence>
<keyword evidence="2" id="KW-0732">Signal</keyword>
<gene>
    <name evidence="4" type="ORF">TPSD3_01210</name>
    <name evidence="3" type="ORF">TPSD3_12505</name>
</gene>
<proteinExistence type="inferred from homology"/>
<evidence type="ECO:0000256" key="1">
    <source>
        <dbReference type="ARBA" id="ARBA00007162"/>
    </source>
</evidence>
<keyword evidence="5" id="KW-1185">Reference proteome</keyword>
<dbReference type="RefSeq" id="WP_176329671.1">
    <property type="nucleotide sequence ID" value="NZ_MSLT01000002.1"/>
</dbReference>
<reference evidence="3 5" key="1">
    <citation type="submission" date="2016-12" db="EMBL/GenBank/DDBJ databases">
        <title>Thioflexothrix psekupsii D3 genome sequencing and assembly.</title>
        <authorList>
            <person name="Fomenkov A."/>
            <person name="Vincze T."/>
            <person name="Grabovich M."/>
            <person name="Anton B.P."/>
            <person name="Dubinina G."/>
            <person name="Orlova M."/>
            <person name="Belousova E."/>
            <person name="Roberts R.J."/>
        </authorList>
    </citation>
    <scope>NUCLEOTIDE SEQUENCE [LARGE SCALE GENOMIC DNA]</scope>
    <source>
        <strain evidence="3">D3</strain>
    </source>
</reference>
<dbReference type="AlphaFoldDB" id="A0A251X705"/>
<accession>A0A251X705</accession>
<dbReference type="EMBL" id="MSLT01000002">
    <property type="protein sequence ID" value="OUD16052.1"/>
    <property type="molecule type" value="Genomic_DNA"/>
</dbReference>
<dbReference type="Pfam" id="PF12974">
    <property type="entry name" value="Phosphonate-bd"/>
    <property type="match status" value="1"/>
</dbReference>
<dbReference type="Proteomes" id="UP000194798">
    <property type="component" value="Unassembled WGS sequence"/>
</dbReference>
<dbReference type="NCBIfam" id="TIGR01098">
    <property type="entry name" value="3A0109s03R"/>
    <property type="match status" value="1"/>
</dbReference>
<dbReference type="PANTHER" id="PTHR35841">
    <property type="entry name" value="PHOSPHONATES-BINDING PERIPLASMIC PROTEIN"/>
    <property type="match status" value="1"/>
</dbReference>
<comment type="similarity">
    <text evidence="1">Belongs to the phosphate/phosphite/phosphonate binding protein family.</text>
</comment>
<name>A0A251X705_9GAMM</name>
<comment type="caution">
    <text evidence="3">The sequence shown here is derived from an EMBL/GenBank/DDBJ whole genome shotgun (WGS) entry which is preliminary data.</text>
</comment>